<keyword evidence="5" id="KW-1185">Reference proteome</keyword>
<proteinExistence type="inferred from homology"/>
<evidence type="ECO:0000256" key="2">
    <source>
        <dbReference type="ARBA" id="ARBA00022598"/>
    </source>
</evidence>
<dbReference type="Proteomes" id="UP000310314">
    <property type="component" value="Unassembled WGS sequence"/>
</dbReference>
<dbReference type="OrthoDB" id="8870348at2"/>
<name>A0A5S3PS79_9FLAO</name>
<dbReference type="Gene3D" id="3.40.50.12780">
    <property type="entry name" value="N-terminal domain of ligase-like"/>
    <property type="match status" value="1"/>
</dbReference>
<comment type="similarity">
    <text evidence="1">Belongs to the ATP-dependent AMP-binding enzyme family.</text>
</comment>
<dbReference type="InterPro" id="IPR000873">
    <property type="entry name" value="AMP-dep_synth/lig_dom"/>
</dbReference>
<dbReference type="GO" id="GO:0006631">
    <property type="term" value="P:fatty acid metabolic process"/>
    <property type="evidence" value="ECO:0007669"/>
    <property type="project" value="TreeGrafter"/>
</dbReference>
<dbReference type="InterPro" id="IPR042099">
    <property type="entry name" value="ANL_N_sf"/>
</dbReference>
<organism evidence="4 5">
    <name type="scientific">Maribacter algarum</name>
    <name type="common">ex Zhang et al. 2020</name>
    <dbReference type="NCBI Taxonomy" id="2578118"/>
    <lineage>
        <taxon>Bacteria</taxon>
        <taxon>Pseudomonadati</taxon>
        <taxon>Bacteroidota</taxon>
        <taxon>Flavobacteriia</taxon>
        <taxon>Flavobacteriales</taxon>
        <taxon>Flavobacteriaceae</taxon>
        <taxon>Maribacter</taxon>
    </lineage>
</organism>
<keyword evidence="2 4" id="KW-0436">Ligase</keyword>
<comment type="caution">
    <text evidence="4">The sequence shown here is derived from an EMBL/GenBank/DDBJ whole genome shotgun (WGS) entry which is preliminary data.</text>
</comment>
<evidence type="ECO:0000256" key="1">
    <source>
        <dbReference type="ARBA" id="ARBA00006432"/>
    </source>
</evidence>
<accession>A0A5S3PS79</accession>
<sequence length="359" mass="39678">METGDGTVHFRFKLNGISYTLPQLRELAYNLVKEGSSFEKSIGNFLADWLNEKPTISVSTSGSTGTPKNILLQKGQMANSALATGNYFDLKVGNTALLCLPADYIAGKMMLVRAMVLGLELDYVEPSSNPLAELSKTYDFAAMVPLQLENSLEKIENIKTLIVGGAALSRKLHEKIQKKRTAVFETYGMTETITHIAVKRINGLPSSGSRSFKAISNVSFSIDDRDCLVITAPHISNKPVITNDIVDMVSETEFEWLGRIDNVINSGGVKLFPEQIEAKLISFLNHRFFVAGLPNEILGEKLVLVVEGDMKTDELLQLLKESDALKGFEIPKNVYKVSKFIETETGKIHRKKSLGLVKF</sequence>
<gene>
    <name evidence="4" type="ORF">FEE95_10880</name>
</gene>
<dbReference type="GO" id="GO:0031956">
    <property type="term" value="F:medium-chain fatty acid-CoA ligase activity"/>
    <property type="evidence" value="ECO:0007669"/>
    <property type="project" value="TreeGrafter"/>
</dbReference>
<dbReference type="Gene3D" id="3.30.300.30">
    <property type="match status" value="1"/>
</dbReference>
<dbReference type="AlphaFoldDB" id="A0A5S3PS79"/>
<reference evidence="4 5" key="1">
    <citation type="submission" date="2019-05" db="EMBL/GenBank/DDBJ databases">
        <authorList>
            <person name="Zhang J.-Y."/>
            <person name="Feg X."/>
            <person name="Du Z.-J."/>
        </authorList>
    </citation>
    <scope>NUCLEOTIDE SEQUENCE [LARGE SCALE GENOMIC DNA]</scope>
    <source>
        <strain evidence="4 5">RZ26</strain>
    </source>
</reference>
<dbReference type="Pfam" id="PF00501">
    <property type="entry name" value="AMP-binding"/>
    <property type="match status" value="1"/>
</dbReference>
<dbReference type="InterPro" id="IPR045851">
    <property type="entry name" value="AMP-bd_C_sf"/>
</dbReference>
<feature type="domain" description="AMP-dependent synthetase/ligase" evidence="3">
    <location>
        <begin position="60"/>
        <end position="200"/>
    </location>
</feature>
<evidence type="ECO:0000259" key="3">
    <source>
        <dbReference type="Pfam" id="PF00501"/>
    </source>
</evidence>
<dbReference type="PANTHER" id="PTHR43201">
    <property type="entry name" value="ACYL-COA SYNTHETASE"/>
    <property type="match status" value="1"/>
</dbReference>
<protein>
    <submittedName>
        <fullName evidence="4">O-succinylbenzoic acid--CoA ligase</fullName>
    </submittedName>
</protein>
<evidence type="ECO:0000313" key="4">
    <source>
        <dbReference type="EMBL" id="TMM57572.1"/>
    </source>
</evidence>
<dbReference type="PANTHER" id="PTHR43201:SF5">
    <property type="entry name" value="MEDIUM-CHAIN ACYL-COA LIGASE ACSF2, MITOCHONDRIAL"/>
    <property type="match status" value="1"/>
</dbReference>
<dbReference type="SUPFAM" id="SSF56801">
    <property type="entry name" value="Acetyl-CoA synthetase-like"/>
    <property type="match status" value="1"/>
</dbReference>
<evidence type="ECO:0000313" key="5">
    <source>
        <dbReference type="Proteomes" id="UP000310314"/>
    </source>
</evidence>
<dbReference type="EMBL" id="VATY01000002">
    <property type="protein sequence ID" value="TMM57572.1"/>
    <property type="molecule type" value="Genomic_DNA"/>
</dbReference>